<organism evidence="10 11">
    <name type="scientific">Lederbergia citri</name>
    <dbReference type="NCBI Taxonomy" id="2833580"/>
    <lineage>
        <taxon>Bacteria</taxon>
        <taxon>Bacillati</taxon>
        <taxon>Bacillota</taxon>
        <taxon>Bacilli</taxon>
        <taxon>Bacillales</taxon>
        <taxon>Bacillaceae</taxon>
        <taxon>Lederbergia</taxon>
    </lineage>
</organism>
<feature type="active site" evidence="7">
    <location>
        <position position="58"/>
    </location>
</feature>
<dbReference type="InterPro" id="IPR036509">
    <property type="entry name" value="Met_Sox_Rdtase_MsrA_sf"/>
</dbReference>
<dbReference type="InterPro" id="IPR050162">
    <property type="entry name" value="MsrA_MetSO_reductase"/>
</dbReference>
<dbReference type="EC" id="1.8.4.11" evidence="7"/>
<dbReference type="NCBIfam" id="TIGR00401">
    <property type="entry name" value="msrA"/>
    <property type="match status" value="1"/>
</dbReference>
<feature type="signal peptide" evidence="8">
    <location>
        <begin position="1"/>
        <end position="21"/>
    </location>
</feature>
<evidence type="ECO:0000256" key="2">
    <source>
        <dbReference type="ARBA" id="ARBA00023002"/>
    </source>
</evidence>
<evidence type="ECO:0000256" key="5">
    <source>
        <dbReference type="ARBA" id="ARBA00048488"/>
    </source>
</evidence>
<dbReference type="GO" id="GO:0033743">
    <property type="term" value="F:peptide-methionine (R)-S-oxide reductase activity"/>
    <property type="evidence" value="ECO:0007669"/>
    <property type="project" value="UniProtKB-EC"/>
</dbReference>
<evidence type="ECO:0000259" key="9">
    <source>
        <dbReference type="PROSITE" id="PS51790"/>
    </source>
</evidence>
<accession>A0A942TCG4</accession>
<dbReference type="InterPro" id="IPR011057">
    <property type="entry name" value="Mss4-like_sf"/>
</dbReference>
<dbReference type="GO" id="GO:0034599">
    <property type="term" value="P:cellular response to oxidative stress"/>
    <property type="evidence" value="ECO:0007669"/>
    <property type="project" value="TreeGrafter"/>
</dbReference>
<comment type="catalytic activity">
    <reaction evidence="4 7">
        <text>L-methionyl-[protein] + [thioredoxin]-disulfide + H2O = L-methionyl-(S)-S-oxide-[protein] + [thioredoxin]-dithiol</text>
        <dbReference type="Rhea" id="RHEA:14217"/>
        <dbReference type="Rhea" id="RHEA-COMP:10698"/>
        <dbReference type="Rhea" id="RHEA-COMP:10700"/>
        <dbReference type="Rhea" id="RHEA-COMP:12313"/>
        <dbReference type="Rhea" id="RHEA-COMP:12315"/>
        <dbReference type="ChEBI" id="CHEBI:15377"/>
        <dbReference type="ChEBI" id="CHEBI:16044"/>
        <dbReference type="ChEBI" id="CHEBI:29950"/>
        <dbReference type="ChEBI" id="CHEBI:44120"/>
        <dbReference type="ChEBI" id="CHEBI:50058"/>
        <dbReference type="EC" id="1.8.4.11"/>
    </reaction>
</comment>
<dbReference type="GO" id="GO:0005737">
    <property type="term" value="C:cytoplasm"/>
    <property type="evidence" value="ECO:0007669"/>
    <property type="project" value="TreeGrafter"/>
</dbReference>
<proteinExistence type="inferred from homology"/>
<comment type="catalytic activity">
    <reaction evidence="6 7">
        <text>[thioredoxin]-disulfide + L-methionine + H2O = L-methionine (S)-S-oxide + [thioredoxin]-dithiol</text>
        <dbReference type="Rhea" id="RHEA:19993"/>
        <dbReference type="Rhea" id="RHEA-COMP:10698"/>
        <dbReference type="Rhea" id="RHEA-COMP:10700"/>
        <dbReference type="ChEBI" id="CHEBI:15377"/>
        <dbReference type="ChEBI" id="CHEBI:29950"/>
        <dbReference type="ChEBI" id="CHEBI:50058"/>
        <dbReference type="ChEBI" id="CHEBI:57844"/>
        <dbReference type="ChEBI" id="CHEBI:58772"/>
        <dbReference type="EC" id="1.8.4.11"/>
    </reaction>
</comment>
<reference evidence="10 11" key="1">
    <citation type="submission" date="2021-05" db="EMBL/GenBank/DDBJ databases">
        <title>Novel Bacillus species.</title>
        <authorList>
            <person name="Liu G."/>
        </authorList>
    </citation>
    <scope>NUCLEOTIDE SEQUENCE [LARGE SCALE GENOMIC DNA]</scope>
    <source>
        <strain evidence="11">FJAT-49780</strain>
    </source>
</reference>
<dbReference type="Proteomes" id="UP000681414">
    <property type="component" value="Unassembled WGS sequence"/>
</dbReference>
<keyword evidence="3" id="KW-0511">Multifunctional enzyme</keyword>
<dbReference type="PANTHER" id="PTHR42799">
    <property type="entry name" value="MITOCHONDRIAL PEPTIDE METHIONINE SULFOXIDE REDUCTASE"/>
    <property type="match status" value="1"/>
</dbReference>
<feature type="chain" id="PRO_5039329698" description="Peptide methionine sulfoxide reductase MsrA" evidence="8">
    <location>
        <begin position="22"/>
        <end position="361"/>
    </location>
</feature>
<evidence type="ECO:0000313" key="10">
    <source>
        <dbReference type="EMBL" id="MBS4194236.1"/>
    </source>
</evidence>
<dbReference type="GO" id="GO:0008113">
    <property type="term" value="F:peptide-methionine (S)-S-oxide reductase activity"/>
    <property type="evidence" value="ECO:0007669"/>
    <property type="project" value="UniProtKB-UniRule"/>
</dbReference>
<evidence type="ECO:0000256" key="6">
    <source>
        <dbReference type="ARBA" id="ARBA00048782"/>
    </source>
</evidence>
<keyword evidence="8" id="KW-0732">Signal</keyword>
<dbReference type="AlphaFoldDB" id="A0A942TCG4"/>
<dbReference type="EMBL" id="JAGYPG010000001">
    <property type="protein sequence ID" value="MBS4194236.1"/>
    <property type="molecule type" value="Genomic_DNA"/>
</dbReference>
<dbReference type="FunFam" id="2.170.150.20:FF:000003">
    <property type="entry name" value="Peptide methionine sulfoxide reductase MsrB"/>
    <property type="match status" value="1"/>
</dbReference>
<dbReference type="RefSeq" id="WP_213123437.1">
    <property type="nucleotide sequence ID" value="NZ_JAGYPG010000001.1"/>
</dbReference>
<evidence type="ECO:0000313" key="11">
    <source>
        <dbReference type="Proteomes" id="UP000681414"/>
    </source>
</evidence>
<comment type="function">
    <text evidence="7">Has an important function as a repair enzyme for proteins that have been inactivated by oxidation. Catalyzes the reversible oxidation-reduction of methionine sulfoxide in proteins to methionine.</text>
</comment>
<dbReference type="PROSITE" id="PS51790">
    <property type="entry name" value="MSRB"/>
    <property type="match status" value="1"/>
</dbReference>
<gene>
    <name evidence="10" type="primary">msrB</name>
    <name evidence="7" type="synonym">msrA</name>
    <name evidence="10" type="ORF">KHA97_03990</name>
</gene>
<evidence type="ECO:0000256" key="4">
    <source>
        <dbReference type="ARBA" id="ARBA00047806"/>
    </source>
</evidence>
<sequence length="361" mass="41404">MKRLIYCIPICLLIFFLTACTQINSQLASGNSALPYNPNENIDYSTSELNSIYFAGGCFWGVEAYFARILGVKNATSGYANGKGTTPTYEDVIKGDREFAETVHVEYDPKRVSLNELLTYFFKVVDPTSINQQGNDKGIQYRSGIYFEDKSDEAIIKAYIKHEQEKYNEKIVTEVLPINNFFLAEDYHQDYLEKNPNGYCHIDLSILDEDDDEAQSYLKPSDEDIKKNLSQEQYEVAMLDGTEPAYHNEYWDFYEPGIYVDIVTGEPLFSSRDKYDSDCGWPSFTKPISHKVVKYEEDTSFKMNRTEIRSRVGDIHLGHVFDDGPIEEGGLRYCVNSASLRFIPIEDMVKEGYGDFIEEVK</sequence>
<dbReference type="NCBIfam" id="TIGR00357">
    <property type="entry name" value="peptide-methionine (R)-S-oxide reductase MsrB"/>
    <property type="match status" value="1"/>
</dbReference>
<comment type="similarity">
    <text evidence="7">Belongs to the MsrA Met sulfoxide reductase family.</text>
</comment>
<dbReference type="HAMAP" id="MF_01401">
    <property type="entry name" value="MsrA"/>
    <property type="match status" value="1"/>
</dbReference>
<dbReference type="PANTHER" id="PTHR42799:SF2">
    <property type="entry name" value="MITOCHONDRIAL PEPTIDE METHIONINE SULFOXIDE REDUCTASE"/>
    <property type="match status" value="1"/>
</dbReference>
<comment type="similarity">
    <text evidence="1">Belongs to the MsrB Met sulfoxide reductase family.</text>
</comment>
<comment type="catalytic activity">
    <reaction evidence="5">
        <text>L-methionyl-[protein] + [thioredoxin]-disulfide + H2O = L-methionyl-(R)-S-oxide-[protein] + [thioredoxin]-dithiol</text>
        <dbReference type="Rhea" id="RHEA:24164"/>
        <dbReference type="Rhea" id="RHEA-COMP:10698"/>
        <dbReference type="Rhea" id="RHEA-COMP:10700"/>
        <dbReference type="Rhea" id="RHEA-COMP:12313"/>
        <dbReference type="Rhea" id="RHEA-COMP:12314"/>
        <dbReference type="ChEBI" id="CHEBI:15377"/>
        <dbReference type="ChEBI" id="CHEBI:16044"/>
        <dbReference type="ChEBI" id="CHEBI:29950"/>
        <dbReference type="ChEBI" id="CHEBI:45764"/>
        <dbReference type="ChEBI" id="CHEBI:50058"/>
        <dbReference type="EC" id="1.8.4.12"/>
    </reaction>
</comment>
<keyword evidence="11" id="KW-1185">Reference proteome</keyword>
<evidence type="ECO:0000256" key="7">
    <source>
        <dbReference type="HAMAP-Rule" id="MF_01401"/>
    </source>
</evidence>
<evidence type="ECO:0000256" key="8">
    <source>
        <dbReference type="SAM" id="SignalP"/>
    </source>
</evidence>
<dbReference type="Gene3D" id="2.170.150.20">
    <property type="entry name" value="Peptide methionine sulfoxide reductase"/>
    <property type="match status" value="1"/>
</dbReference>
<dbReference type="Pfam" id="PF01625">
    <property type="entry name" value="PMSR"/>
    <property type="match status" value="1"/>
</dbReference>
<dbReference type="SUPFAM" id="SSF55068">
    <property type="entry name" value="Peptide methionine sulfoxide reductase"/>
    <property type="match status" value="1"/>
</dbReference>
<dbReference type="InterPro" id="IPR002569">
    <property type="entry name" value="Met_Sox_Rdtase_MsrA_dom"/>
</dbReference>
<dbReference type="PROSITE" id="PS51257">
    <property type="entry name" value="PROKAR_LIPOPROTEIN"/>
    <property type="match status" value="1"/>
</dbReference>
<dbReference type="InterPro" id="IPR002579">
    <property type="entry name" value="Met_Sox_Rdtase_MsrB_dom"/>
</dbReference>
<dbReference type="Pfam" id="PF01641">
    <property type="entry name" value="SelR"/>
    <property type="match status" value="1"/>
</dbReference>
<name>A0A942TCG4_9BACI</name>
<comment type="caution">
    <text evidence="10">The sequence shown here is derived from an EMBL/GenBank/DDBJ whole genome shotgun (WGS) entry which is preliminary data.</text>
</comment>
<feature type="domain" description="MsrB" evidence="9">
    <location>
        <begin position="222"/>
        <end position="345"/>
    </location>
</feature>
<dbReference type="SUPFAM" id="SSF51316">
    <property type="entry name" value="Mss4-like"/>
    <property type="match status" value="1"/>
</dbReference>
<evidence type="ECO:0000256" key="3">
    <source>
        <dbReference type="ARBA" id="ARBA00023268"/>
    </source>
</evidence>
<protein>
    <recommendedName>
        <fullName evidence="7">Peptide methionine sulfoxide reductase MsrA</fullName>
        <shortName evidence="7">Protein-methionine-S-oxide reductase</shortName>
        <ecNumber evidence="7">1.8.4.11</ecNumber>
    </recommendedName>
    <alternativeName>
        <fullName evidence="7">Peptide-methionine (S)-S-oxide reductase</fullName>
        <shortName evidence="7">Peptide Met(O) reductase</shortName>
    </alternativeName>
</protein>
<keyword evidence="2 7" id="KW-0560">Oxidoreductase</keyword>
<evidence type="ECO:0000256" key="1">
    <source>
        <dbReference type="ARBA" id="ARBA00007174"/>
    </source>
</evidence>
<dbReference type="Gene3D" id="3.30.1060.10">
    <property type="entry name" value="Peptide methionine sulphoxide reductase MsrA"/>
    <property type="match status" value="1"/>
</dbReference>